<dbReference type="Pfam" id="PF04610">
    <property type="entry name" value="TrbL"/>
    <property type="match status" value="1"/>
</dbReference>
<feature type="transmembrane region" description="Helical" evidence="5">
    <location>
        <begin position="313"/>
        <end position="331"/>
    </location>
</feature>
<feature type="coiled-coil region" evidence="4">
    <location>
        <begin position="119"/>
        <end position="165"/>
    </location>
</feature>
<dbReference type="InterPro" id="IPR014158">
    <property type="entry name" value="T4SS_VirB5"/>
</dbReference>
<name>A0A1I7YF48_9BILA</name>
<proteinExistence type="predicted"/>
<protein>
    <submittedName>
        <fullName evidence="8">Type IV secretion system protein</fullName>
    </submittedName>
</protein>
<feature type="transmembrane region" description="Helical" evidence="5">
    <location>
        <begin position="448"/>
        <end position="468"/>
    </location>
</feature>
<evidence type="ECO:0000256" key="5">
    <source>
        <dbReference type="SAM" id="Phobius"/>
    </source>
</evidence>
<feature type="signal peptide" evidence="6">
    <location>
        <begin position="1"/>
        <end position="18"/>
    </location>
</feature>
<dbReference type="AlphaFoldDB" id="A0A1I7YF48"/>
<accession>A0A1I7YF48</accession>
<dbReference type="SUPFAM" id="SSF101082">
    <property type="entry name" value="Typo IV secretion system protein TraC"/>
    <property type="match status" value="1"/>
</dbReference>
<reference evidence="8" key="1">
    <citation type="submission" date="2016-11" db="UniProtKB">
        <authorList>
            <consortium name="WormBaseParasite"/>
        </authorList>
    </citation>
    <scope>IDENTIFICATION</scope>
</reference>
<evidence type="ECO:0000313" key="8">
    <source>
        <dbReference type="WBParaSite" id="L893_g15762.t1"/>
    </source>
</evidence>
<evidence type="ECO:0000256" key="1">
    <source>
        <dbReference type="ARBA" id="ARBA00022692"/>
    </source>
</evidence>
<dbReference type="Proteomes" id="UP000095287">
    <property type="component" value="Unplaced"/>
</dbReference>
<evidence type="ECO:0000313" key="7">
    <source>
        <dbReference type="Proteomes" id="UP000095287"/>
    </source>
</evidence>
<sequence length="647" mass="70183">MLTGVAVSLVLISSQALAQIPVTDGAAIKTSVQQQVETMAKWKLQYDQMVNQIDQMKQEYQSITGVRGLGDVLNNPALRDYLPDDWQGVYDSVKSAGYAGLSGRADQGAQDKAFALDAYDKAKERLGQIDALMQEINRTQDPKSIAELQGRIAAEQALIQNEQTKLQMEMKKLSIALVVAAFLTGCGENTSVQTVDWYKTHEVERTAMIAKCKANPGELDTSSNCINAITAANHLTVEKQGYTKHAPINALEGEHIDMTLDTFVQVTSSNVISMFSDTLIFGGTLTFVLMGFATVLGYVEIPASVFLKTCGKFLVIGGLALSAPTYLSWVVEALRGFEAGLADAFSASRSGVAATSVYQVMDKVVSDGFQIGGDMLDKMGKRSWYEIGMVFWDLLNAIIIYIATLLIAIPAGAMVITSKVMLTVMLGIGPFFIAMLMFPVTAKWFDSWFGQVMTPIMQIALVTTVLGMGTKFFSSLTAKVLAVTTDHPMATMLEILIVTGVTLFLLQRAYAAGAALAGGISSAGISLRDVAQAAASPVTHGLNRQSTRRDLQSGQMVTAGRLNHLAAGNSMLNPAYRQHQWDRMDNPASLTALQADLVFSRARDVEEITLAANRTGAKPSTLGRREYENFMEIIARSYPLPSQEHER</sequence>
<feature type="transmembrane region" description="Helical" evidence="5">
    <location>
        <begin position="384"/>
        <end position="408"/>
    </location>
</feature>
<dbReference type="Gene3D" id="1.20.58.430">
    <property type="entry name" value="Type IV secretion system, VirB5-domain"/>
    <property type="match status" value="2"/>
</dbReference>
<feature type="transmembrane region" description="Helical" evidence="5">
    <location>
        <begin position="489"/>
        <end position="506"/>
    </location>
</feature>
<feature type="chain" id="PRO_5009312058" evidence="6">
    <location>
        <begin position="19"/>
        <end position="647"/>
    </location>
</feature>
<evidence type="ECO:0000256" key="3">
    <source>
        <dbReference type="ARBA" id="ARBA00023136"/>
    </source>
</evidence>
<keyword evidence="6" id="KW-0732">Signal</keyword>
<dbReference type="GO" id="GO:0030255">
    <property type="term" value="P:protein secretion by the type IV secretion system"/>
    <property type="evidence" value="ECO:0007669"/>
    <property type="project" value="InterPro"/>
</dbReference>
<evidence type="ECO:0000256" key="2">
    <source>
        <dbReference type="ARBA" id="ARBA00022989"/>
    </source>
</evidence>
<keyword evidence="2 5" id="KW-1133">Transmembrane helix</keyword>
<organism evidence="7 8">
    <name type="scientific">Steinernema glaseri</name>
    <dbReference type="NCBI Taxonomy" id="37863"/>
    <lineage>
        <taxon>Eukaryota</taxon>
        <taxon>Metazoa</taxon>
        <taxon>Ecdysozoa</taxon>
        <taxon>Nematoda</taxon>
        <taxon>Chromadorea</taxon>
        <taxon>Rhabditida</taxon>
        <taxon>Tylenchina</taxon>
        <taxon>Panagrolaimomorpha</taxon>
        <taxon>Strongyloidoidea</taxon>
        <taxon>Steinernematidae</taxon>
        <taxon>Steinernema</taxon>
    </lineage>
</organism>
<keyword evidence="3 5" id="KW-0472">Membrane</keyword>
<evidence type="ECO:0000256" key="4">
    <source>
        <dbReference type="SAM" id="Coils"/>
    </source>
</evidence>
<dbReference type="Pfam" id="PF07996">
    <property type="entry name" value="T4SS"/>
    <property type="match status" value="1"/>
</dbReference>
<keyword evidence="7" id="KW-1185">Reference proteome</keyword>
<dbReference type="NCBIfam" id="NF033894">
    <property type="entry name" value="Eex_IncN"/>
    <property type="match status" value="1"/>
</dbReference>
<feature type="transmembrane region" description="Helical" evidence="5">
    <location>
        <begin position="420"/>
        <end position="442"/>
    </location>
</feature>
<dbReference type="InterPro" id="IPR007688">
    <property type="entry name" value="Conjugal_tfr_TrbL/VirB6"/>
</dbReference>
<keyword evidence="4" id="KW-0175">Coiled coil</keyword>
<dbReference type="InterPro" id="IPR047937">
    <property type="entry name" value="Eex_IncN-like"/>
</dbReference>
<dbReference type="CDD" id="cd14262">
    <property type="entry name" value="VirB5_like"/>
    <property type="match status" value="1"/>
</dbReference>
<dbReference type="InterPro" id="IPR023220">
    <property type="entry name" value="T4SS_VirB5-domain"/>
</dbReference>
<feature type="transmembrane region" description="Helical" evidence="5">
    <location>
        <begin position="279"/>
        <end position="301"/>
    </location>
</feature>
<evidence type="ECO:0000256" key="6">
    <source>
        <dbReference type="SAM" id="SignalP"/>
    </source>
</evidence>
<keyword evidence="1 5" id="KW-0812">Transmembrane</keyword>
<dbReference type="WBParaSite" id="L893_g15762.t1">
    <property type="protein sequence ID" value="L893_g15762.t1"/>
    <property type="gene ID" value="L893_g15762"/>
</dbReference>